<accession>A0AAX6BKR7</accession>
<dbReference type="RefSeq" id="WP_157774333.1">
    <property type="nucleotide sequence ID" value="NZ_CP065335.1"/>
</dbReference>
<evidence type="ECO:0000259" key="1">
    <source>
        <dbReference type="Pfam" id="PF14080"/>
    </source>
</evidence>
<dbReference type="AlphaFoldDB" id="A0AAX6BKR7"/>
<name>A0AAX6BKR7_PRIMG</name>
<evidence type="ECO:0000313" key="2">
    <source>
        <dbReference type="EMBL" id="GMG74287.1"/>
    </source>
</evidence>
<protein>
    <recommendedName>
        <fullName evidence="1">DUF4261 domain-containing protein</fullName>
    </recommendedName>
</protein>
<proteinExistence type="predicted"/>
<dbReference type="Pfam" id="PF14080">
    <property type="entry name" value="DUF4261"/>
    <property type="match status" value="1"/>
</dbReference>
<sequence>MCFTPVVCIIFGYKDLLTSTSNTNPAETVELFQTFCLYTLIENPVFNSGETFSVDPKAPVFQLREESCVLFESDDPFYNPYGVWRLNKIS</sequence>
<dbReference type="EMBL" id="BSYK01000001">
    <property type="protein sequence ID" value="GMG74287.1"/>
    <property type="molecule type" value="Genomic_DNA"/>
</dbReference>
<organism evidence="2 3">
    <name type="scientific">Priestia megaterium</name>
    <name type="common">Bacillus megaterium</name>
    <dbReference type="NCBI Taxonomy" id="1404"/>
    <lineage>
        <taxon>Bacteria</taxon>
        <taxon>Bacillati</taxon>
        <taxon>Bacillota</taxon>
        <taxon>Bacilli</taxon>
        <taxon>Bacillales</taxon>
        <taxon>Bacillaceae</taxon>
        <taxon>Priestia</taxon>
    </lineage>
</organism>
<reference evidence="2" key="1">
    <citation type="journal article" date="2024" name="Appl Microbiol">
        <title>Effect of kuratsuki Bacillus and Priestia on Taste of Sake.</title>
        <authorList>
            <person name="Kobayashi K."/>
            <person name="Nishida H."/>
        </authorList>
    </citation>
    <scope>NUCLEOTIDE SEQUENCE</scope>
    <source>
        <strain evidence="2">B-12</strain>
    </source>
</reference>
<feature type="domain" description="DUF4261" evidence="1">
    <location>
        <begin position="11"/>
        <end position="87"/>
    </location>
</feature>
<evidence type="ECO:0000313" key="3">
    <source>
        <dbReference type="Proteomes" id="UP001165240"/>
    </source>
</evidence>
<comment type="caution">
    <text evidence="2">The sequence shown here is derived from an EMBL/GenBank/DDBJ whole genome shotgun (WGS) entry which is preliminary data.</text>
</comment>
<gene>
    <name evidence="2" type="ORF">ShirakiTB12_27550</name>
</gene>
<dbReference type="Proteomes" id="UP001165240">
    <property type="component" value="Unassembled WGS sequence"/>
</dbReference>
<dbReference type="InterPro" id="IPR025357">
    <property type="entry name" value="DUF4261"/>
</dbReference>